<feature type="transmembrane region" description="Helical" evidence="1">
    <location>
        <begin position="39"/>
        <end position="57"/>
    </location>
</feature>
<keyword evidence="3" id="KW-1185">Reference proteome</keyword>
<accession>A0A1G5PKX7</accession>
<feature type="transmembrane region" description="Helical" evidence="1">
    <location>
        <begin position="138"/>
        <end position="158"/>
    </location>
</feature>
<sequence length="217" mass="23014">MTPSSIIFFLFALTFLVAFIQVGLLTIAFEKLGLSQESAFLLLFSSLMGSMINLPLFRMRSDPPSRPQNDPITPRWFQPKLEYNGRTLIAVNVGGGMIPVLFSLYLMQHNPIGLLEILLGVGGVGTISYLFSRPVPGVGIGMPILIAPLAAALVALVLNPEQSAPLAYVSGTLGVLIGADLMRFSDIRRLGAPLASIGGAGTFDGIFITGIVAVLLA</sequence>
<dbReference type="Proteomes" id="UP000199648">
    <property type="component" value="Unassembled WGS sequence"/>
</dbReference>
<organism evidence="2 3">
    <name type="scientific">Thiohalomonas denitrificans</name>
    <dbReference type="NCBI Taxonomy" id="415747"/>
    <lineage>
        <taxon>Bacteria</taxon>
        <taxon>Pseudomonadati</taxon>
        <taxon>Pseudomonadota</taxon>
        <taxon>Gammaproteobacteria</taxon>
        <taxon>Thiohalomonadales</taxon>
        <taxon>Thiohalomonadaceae</taxon>
        <taxon>Thiohalomonas</taxon>
    </lineage>
</organism>
<keyword evidence="1" id="KW-0812">Transmembrane</keyword>
<keyword evidence="1" id="KW-1133">Transmembrane helix</keyword>
<evidence type="ECO:0000313" key="2">
    <source>
        <dbReference type="EMBL" id="SCZ50184.1"/>
    </source>
</evidence>
<reference evidence="2 3" key="1">
    <citation type="submission" date="2016-10" db="EMBL/GenBank/DDBJ databases">
        <authorList>
            <person name="de Groot N.N."/>
        </authorList>
    </citation>
    <scope>NUCLEOTIDE SEQUENCE [LARGE SCALE GENOMIC DNA]</scope>
    <source>
        <strain evidence="2 3">HLD2</strain>
    </source>
</reference>
<dbReference type="STRING" id="415747.SAMN03097708_00357"/>
<protein>
    <submittedName>
        <fullName evidence="2">Uncharacterized membrane protein</fullName>
    </submittedName>
</protein>
<feature type="transmembrane region" description="Helical" evidence="1">
    <location>
        <begin position="7"/>
        <end position="27"/>
    </location>
</feature>
<dbReference type="EMBL" id="FMWD01000001">
    <property type="protein sequence ID" value="SCZ50184.1"/>
    <property type="molecule type" value="Genomic_DNA"/>
</dbReference>
<dbReference type="InterPro" id="IPR011672">
    <property type="entry name" value="DUF1614"/>
</dbReference>
<gene>
    <name evidence="2" type="ORF">SAMN03097708_00357</name>
</gene>
<proteinExistence type="predicted"/>
<name>A0A1G5PKX7_9GAMM</name>
<dbReference type="AlphaFoldDB" id="A0A1G5PKX7"/>
<feature type="transmembrane region" description="Helical" evidence="1">
    <location>
        <begin position="87"/>
        <end position="106"/>
    </location>
</feature>
<keyword evidence="1" id="KW-0472">Membrane</keyword>
<dbReference type="OrthoDB" id="9782559at2"/>
<evidence type="ECO:0000313" key="3">
    <source>
        <dbReference type="Proteomes" id="UP000199648"/>
    </source>
</evidence>
<feature type="transmembrane region" description="Helical" evidence="1">
    <location>
        <begin position="194"/>
        <end position="216"/>
    </location>
</feature>
<evidence type="ECO:0000256" key="1">
    <source>
        <dbReference type="SAM" id="Phobius"/>
    </source>
</evidence>
<dbReference type="Pfam" id="PF07758">
    <property type="entry name" value="DUF1614"/>
    <property type="match status" value="1"/>
</dbReference>
<dbReference type="RefSeq" id="WP_092991969.1">
    <property type="nucleotide sequence ID" value="NZ_FMWD01000001.1"/>
</dbReference>
<feature type="transmembrane region" description="Helical" evidence="1">
    <location>
        <begin position="112"/>
        <end position="131"/>
    </location>
</feature>